<proteinExistence type="predicted"/>
<reference evidence="2" key="1">
    <citation type="submission" date="2011-04" db="EMBL/GenBank/DDBJ databases">
        <title>Taxonomic and functional metagenomic profiling of the microbial community in the anoxic sediment of a brackish shallow lake (Laguna de Carrizo Central Spain).</title>
        <authorList>
            <consortium name="CONSOLIDER consortium CSD2007-00005"/>
            <person name="Guazzaroni M.-E."/>
            <person name="Richter M."/>
            <person name="Garcia-Salamanca A."/>
            <person name="Yarza P."/>
            <person name="Ferrer M."/>
        </authorList>
    </citation>
    <scope>NUCLEOTIDE SEQUENCE</scope>
</reference>
<sequence length="793" mass="84588">MADAENIVNTGSPKIQMDSDDTSGTGDKLTIVTGSGETELVRVQEDGKIGVGTPSPVEKVSIVGSGSTETTVVSNPTVGIYDTAGNTGLIVRKTDTNTEGQFIASDNDVIIGAATTHNLLIRTDNATRIKITSDGKVGVGVASPDGKLDVCGGVKITDDGYLNMKYNSTPGTPDDQEARIFVSQNETKSSSGWYFPQLQATVKGKNSDNGKSLTRTINISNLNWFNVWDFGAHGNGHLGTCTDDTAAFQSAINVAKANKGVVYVPKGTYKITSTLMVIEDSDATDASCLIVGENRTGTVIAVDLANATDPVFGFESPDYTGKTVGVMNLSIKPYDGIVDKGKFIGLYLNGLSRGIFRDLNIADLKYGIFLHNSRSLGAKNNESNEFNNIRLLDCDEGIRLEQSNNDNSFHGNVFQNCFFNIDAANHIGFHHVSGVYYNGRFSFFMWNSAEAVYLRADGDARHNIGSITSEGNGKIAGDGRFHYSGYLHYRYSDTITVEDEENTRRILACDNFWFEKTYYGSGGLTAGPMLGYNGHCHEEGYNFSGFFQRLTNKGSIESVVLTTPINTGNGLYLGYTNGAHDIDTNYSGIGMLLSSTGDKIKSYNTTGMAFDVNNSSNVLYLKADGCVGIGNPTPDTKLQVDGSNDTIIKANITSGHGNIALFSAGTEKVIVGYAASAHNYGAQTAAGDISIKANNTNLHIVTGSGNANTALYVKSSGEVGIGTTAPTSGMKLDVAGNIKASGSVQVGNNSDGASASNVGAIRYRTSGNYSYVDICMQYGSGFYRWENIKTLSW</sequence>
<accession>F8UGX6</accession>
<protein>
    <submittedName>
        <fullName evidence="2">Pectin lyase fold-containing protein</fullName>
    </submittedName>
</protein>
<dbReference type="SUPFAM" id="SSF51126">
    <property type="entry name" value="Pectin lyase-like"/>
    <property type="match status" value="1"/>
</dbReference>
<dbReference type="GO" id="GO:0016829">
    <property type="term" value="F:lyase activity"/>
    <property type="evidence" value="ECO:0007669"/>
    <property type="project" value="UniProtKB-KW"/>
</dbReference>
<evidence type="ECO:0000256" key="1">
    <source>
        <dbReference type="SAM" id="MobiDB-lite"/>
    </source>
</evidence>
<gene>
    <name evidence="2" type="ORF">LDC_03687</name>
</gene>
<name>F8UGX6_9ZZZZ</name>
<keyword evidence="2" id="KW-0456">Lyase</keyword>
<dbReference type="InterPro" id="IPR012334">
    <property type="entry name" value="Pectin_lyas_fold"/>
</dbReference>
<dbReference type="EMBL" id="JF805034">
    <property type="protein sequence ID" value="AEI30283.1"/>
    <property type="molecule type" value="Genomic_DNA"/>
</dbReference>
<dbReference type="InterPro" id="IPR011050">
    <property type="entry name" value="Pectin_lyase_fold/virulence"/>
</dbReference>
<evidence type="ECO:0000313" key="2">
    <source>
        <dbReference type="EMBL" id="AEI30283.1"/>
    </source>
</evidence>
<dbReference type="AlphaFoldDB" id="F8UGX6"/>
<dbReference type="Gene3D" id="2.160.20.10">
    <property type="entry name" value="Single-stranded right-handed beta-helix, Pectin lyase-like"/>
    <property type="match status" value="1"/>
</dbReference>
<organism evidence="2">
    <name type="scientific">uncultured microorganism</name>
    <dbReference type="NCBI Taxonomy" id="358574"/>
    <lineage>
        <taxon>unclassified sequences</taxon>
        <taxon>environmental samples</taxon>
    </lineage>
</organism>
<feature type="region of interest" description="Disordered" evidence="1">
    <location>
        <begin position="1"/>
        <end position="26"/>
    </location>
</feature>